<evidence type="ECO:0000313" key="2">
    <source>
        <dbReference type="Proteomes" id="UP001225356"/>
    </source>
</evidence>
<reference evidence="1 2" key="1">
    <citation type="submission" date="2023-07" db="EMBL/GenBank/DDBJ databases">
        <title>Sequencing the genomes of 1000 actinobacteria strains.</title>
        <authorList>
            <person name="Klenk H.-P."/>
        </authorList>
    </citation>
    <scope>NUCLEOTIDE SEQUENCE [LARGE SCALE GENOMIC DNA]</scope>
    <source>
        <strain evidence="1 2">DSM 46740</strain>
    </source>
</reference>
<organism evidence="1 2">
    <name type="scientific">Streptosporangium lutulentum</name>
    <dbReference type="NCBI Taxonomy" id="1461250"/>
    <lineage>
        <taxon>Bacteria</taxon>
        <taxon>Bacillati</taxon>
        <taxon>Actinomycetota</taxon>
        <taxon>Actinomycetes</taxon>
        <taxon>Streptosporangiales</taxon>
        <taxon>Streptosporangiaceae</taxon>
        <taxon>Streptosporangium</taxon>
    </lineage>
</organism>
<dbReference type="InterPro" id="IPR036410">
    <property type="entry name" value="HSP_DnaJ_Cys-rich_dom_sf"/>
</dbReference>
<dbReference type="EMBL" id="JAUSQU010000001">
    <property type="protein sequence ID" value="MDP9848317.1"/>
    <property type="molecule type" value="Genomic_DNA"/>
</dbReference>
<dbReference type="RefSeq" id="WP_307565537.1">
    <property type="nucleotide sequence ID" value="NZ_JAUSQU010000001.1"/>
</dbReference>
<dbReference type="SUPFAM" id="SSF57938">
    <property type="entry name" value="DnaJ/Hsp40 cysteine-rich domain"/>
    <property type="match status" value="1"/>
</dbReference>
<proteinExistence type="predicted"/>
<comment type="caution">
    <text evidence="1">The sequence shown here is derived from an EMBL/GenBank/DDBJ whole genome shotgun (WGS) entry which is preliminary data.</text>
</comment>
<name>A0ABT9QNL6_9ACTN</name>
<keyword evidence="2" id="KW-1185">Reference proteome</keyword>
<protein>
    <submittedName>
        <fullName evidence="1">DnaJ-class molecular chaperone</fullName>
    </submittedName>
</protein>
<accession>A0ABT9QNL6</accession>
<dbReference type="Proteomes" id="UP001225356">
    <property type="component" value="Unassembled WGS sequence"/>
</dbReference>
<gene>
    <name evidence="1" type="ORF">J2853_007528</name>
</gene>
<sequence length="43" mass="4466">MPAEIELLPVVRYRCCTCNGTGVTGDGETCPDCDGVGIDNYGA</sequence>
<evidence type="ECO:0000313" key="1">
    <source>
        <dbReference type="EMBL" id="MDP9848317.1"/>
    </source>
</evidence>